<dbReference type="OrthoDB" id="405996at2759"/>
<organism evidence="4 5">
    <name type="scientific">Strongylocentrotus purpuratus</name>
    <name type="common">Purple sea urchin</name>
    <dbReference type="NCBI Taxonomy" id="7668"/>
    <lineage>
        <taxon>Eukaryota</taxon>
        <taxon>Metazoa</taxon>
        <taxon>Echinodermata</taxon>
        <taxon>Eleutherozoa</taxon>
        <taxon>Echinozoa</taxon>
        <taxon>Echinoidea</taxon>
        <taxon>Euechinoidea</taxon>
        <taxon>Echinacea</taxon>
        <taxon>Camarodonta</taxon>
        <taxon>Echinidea</taxon>
        <taxon>Strongylocentrotidae</taxon>
        <taxon>Strongylocentrotus</taxon>
    </lineage>
</organism>
<dbReference type="Pfam" id="PF02383">
    <property type="entry name" value="Syja_N"/>
    <property type="match status" value="1"/>
</dbReference>
<dbReference type="GO" id="GO:0046856">
    <property type="term" value="P:phosphatidylinositol dephosphorylation"/>
    <property type="evidence" value="ECO:0000318"/>
    <property type="project" value="GO_Central"/>
</dbReference>
<dbReference type="PANTHER" id="PTHR45662:SF8">
    <property type="entry name" value="PHOSPHATIDYLINOSITIDE PHOSPHATASE SAC2"/>
    <property type="match status" value="1"/>
</dbReference>
<protein>
    <recommendedName>
        <fullName evidence="6">Phosphatidylinositide phosphatase SAC2</fullName>
    </recommendedName>
</protein>
<feature type="compositionally biased region" description="Polar residues" evidence="1">
    <location>
        <begin position="619"/>
        <end position="631"/>
    </location>
</feature>
<feature type="region of interest" description="Disordered" evidence="1">
    <location>
        <begin position="612"/>
        <end position="631"/>
    </location>
</feature>
<accession>A0A7M7NX54</accession>
<dbReference type="PROSITE" id="PS50275">
    <property type="entry name" value="SAC"/>
    <property type="match status" value="1"/>
</dbReference>
<evidence type="ECO:0008006" key="6">
    <source>
        <dbReference type="Google" id="ProtNLM"/>
    </source>
</evidence>
<dbReference type="GO" id="GO:2001135">
    <property type="term" value="P:regulation of endocytic recycling"/>
    <property type="evidence" value="ECO:0000318"/>
    <property type="project" value="GO_Central"/>
</dbReference>
<feature type="compositionally biased region" description="Low complexity" evidence="1">
    <location>
        <begin position="704"/>
        <end position="713"/>
    </location>
</feature>
<dbReference type="GO" id="GO:0005769">
    <property type="term" value="C:early endosome"/>
    <property type="evidence" value="ECO:0000318"/>
    <property type="project" value="GO_Central"/>
</dbReference>
<dbReference type="PROSITE" id="PS51791">
    <property type="entry name" value="HSAC2"/>
    <property type="match status" value="1"/>
</dbReference>
<dbReference type="InParanoid" id="A0A7M7NX54"/>
<evidence type="ECO:0000313" key="5">
    <source>
        <dbReference type="Proteomes" id="UP000007110"/>
    </source>
</evidence>
<dbReference type="GO" id="GO:0043812">
    <property type="term" value="F:phosphatidylinositol-4-phosphate phosphatase activity"/>
    <property type="evidence" value="ECO:0000318"/>
    <property type="project" value="GO_Central"/>
</dbReference>
<dbReference type="KEGG" id="spu:115918665"/>
<evidence type="ECO:0000256" key="1">
    <source>
        <dbReference type="SAM" id="MobiDB-lite"/>
    </source>
</evidence>
<feature type="region of interest" description="Disordered" evidence="1">
    <location>
        <begin position="854"/>
        <end position="875"/>
    </location>
</feature>
<dbReference type="InterPro" id="IPR022158">
    <property type="entry name" value="Inositol_phosphatase"/>
</dbReference>
<dbReference type="RefSeq" id="XP_030842260.1">
    <property type="nucleotide sequence ID" value="XM_030986400.1"/>
</dbReference>
<dbReference type="InterPro" id="IPR002013">
    <property type="entry name" value="SAC_dom"/>
</dbReference>
<evidence type="ECO:0000313" key="4">
    <source>
        <dbReference type="EnsemblMetazoa" id="XP_030842260"/>
    </source>
</evidence>
<dbReference type="OMA" id="IGMENHA"/>
<dbReference type="Proteomes" id="UP000007110">
    <property type="component" value="Unassembled WGS sequence"/>
</dbReference>
<feature type="region of interest" description="Disordered" evidence="1">
    <location>
        <begin position="656"/>
        <end position="713"/>
    </location>
</feature>
<dbReference type="GeneID" id="115918665"/>
<keyword evidence="5" id="KW-1185">Reference proteome</keyword>
<dbReference type="AlphaFoldDB" id="A0A7M7NX54"/>
<name>A0A7M7NX54_STRPU</name>
<sequence>MTESNNRDWFYYSPTGDLTNSIQRHHTHKGAGYDERFFWNQHMLQDILDTQNKELARPWIIPIVQGCVQIRECRMTFAPEEGAQSGGSGADSDDSDIKFNLMLISRRSKFRAGTRYRRRGIDESGACANYVETEQILQTAEHSVSFVQVRGSVPVFWSQPGIKYKPPPRIDRDDDESQEAFKTHFEEDLQRYRHVAIISLIEQAGREAIVGSAFMKHVLLYDSPKLTYITFDFHEYCRGLRFDKVSVLLESIRDVIKEMRYCWADAEGVILEQRGVFRVNCMDCLDRTNVVQTALARVVLRTQLRKLGLLLPEQRLVPSIKTIYQDMWANNGDIVSRQYAGTAALKGDYTRTGERKLTGLMKDGYNSASRYVQNQLKDAFRQVAIDLMLGNQEIQEDLTLIDEQKASAEMGKDVWDGVDEEDIKQRIQQCSRLLLPKNEAKMNLGGWVLIDCDSGDLDDSGEDDRDIILIISEKAYYIASYDDEAEKITQYERIPIDAMTAVGIGSATTFFSHAKQRCVRIYHSVQGQDGYFSTLKALPSQSKEAAEDILHALVEALAKARAANNLGLKVVEDKMEKKKSRVSQEVIRLTSQKRFTMWLQDKFVPESVLAKRKGGNQGGEQSPSDQPSSRQLIKPIRAQVMSRYFQSMGDKVSNLNPLKKVRLRKRQSNPQTESIGMENHALAEDEESQDELDGIDDSDDEILLDSSSSDDTSFDGLSLGACLEILGGNADVDPEDDPHNNSVVSHDGEIILTTCGVLAVDQERNMRSLNLRRITPRKNYHRDAADNANMIANANEERVRRGRLLSDGEDQSRKYSTLGRVRTQAPVDAADEPDASSKVFADSHGQVEEVNANITRDSNLTNKEETLPQSPQKRLSNPVVRLPSLDDNFGPLDLTVNPLPENFVHDHLLAENLRMKYRAHSENSLQDCFMSTTSTEKTETDSIGREGAQATISKIALRFRTLGSMNFNRSGNLRAEQQKEQMQMEMKMRRECKTRFIQL</sequence>
<reference evidence="5" key="1">
    <citation type="submission" date="2015-02" db="EMBL/GenBank/DDBJ databases">
        <title>Genome sequencing for Strongylocentrotus purpuratus.</title>
        <authorList>
            <person name="Murali S."/>
            <person name="Liu Y."/>
            <person name="Vee V."/>
            <person name="English A."/>
            <person name="Wang M."/>
            <person name="Skinner E."/>
            <person name="Han Y."/>
            <person name="Muzny D.M."/>
            <person name="Worley K.C."/>
            <person name="Gibbs R.A."/>
        </authorList>
    </citation>
    <scope>NUCLEOTIDE SEQUENCE</scope>
</reference>
<dbReference type="FunCoup" id="A0A7M7NX54">
    <property type="interactions" value="1150"/>
</dbReference>
<feature type="domain" description="HSac2" evidence="3">
    <location>
        <begin position="417"/>
        <end position="587"/>
    </location>
</feature>
<evidence type="ECO:0000259" key="3">
    <source>
        <dbReference type="PROSITE" id="PS51791"/>
    </source>
</evidence>
<feature type="compositionally biased region" description="Acidic residues" evidence="1">
    <location>
        <begin position="684"/>
        <end position="703"/>
    </location>
</feature>
<reference evidence="4" key="2">
    <citation type="submission" date="2021-01" db="UniProtKB">
        <authorList>
            <consortium name="EnsemblMetazoa"/>
        </authorList>
    </citation>
    <scope>IDENTIFICATION</scope>
</reference>
<proteinExistence type="predicted"/>
<dbReference type="InterPro" id="IPR034753">
    <property type="entry name" value="hSac2"/>
</dbReference>
<dbReference type="EnsemblMetazoa" id="XM_030986400">
    <property type="protein sequence ID" value="XP_030842260"/>
    <property type="gene ID" value="LOC115918665"/>
</dbReference>
<dbReference type="GO" id="GO:0045334">
    <property type="term" value="C:clathrin-coated endocytic vesicle"/>
    <property type="evidence" value="ECO:0000318"/>
    <property type="project" value="GO_Central"/>
</dbReference>
<feature type="domain" description="SAC" evidence="2">
    <location>
        <begin position="1"/>
        <end position="341"/>
    </location>
</feature>
<dbReference type="PANTHER" id="PTHR45662">
    <property type="entry name" value="PHOSPHATIDYLINOSITIDE PHOSPHATASE SAC1"/>
    <property type="match status" value="1"/>
</dbReference>
<dbReference type="Pfam" id="PF12456">
    <property type="entry name" value="hSac2"/>
    <property type="match status" value="1"/>
</dbReference>
<evidence type="ECO:0000259" key="2">
    <source>
        <dbReference type="PROSITE" id="PS50275"/>
    </source>
</evidence>